<evidence type="ECO:0000256" key="5">
    <source>
        <dbReference type="PROSITE-ProRule" id="PRU01330"/>
    </source>
</evidence>
<dbReference type="InterPro" id="IPR008146">
    <property type="entry name" value="Gln_synth_cat_dom"/>
</dbReference>
<dbReference type="SMART" id="SM01230">
    <property type="entry name" value="Gln-synt_C"/>
    <property type="match status" value="1"/>
</dbReference>
<keyword evidence="3" id="KW-0547">Nucleotide-binding</keyword>
<evidence type="ECO:0000256" key="1">
    <source>
        <dbReference type="ARBA" id="ARBA00009897"/>
    </source>
</evidence>
<dbReference type="Gene3D" id="3.10.20.70">
    <property type="entry name" value="Glutamine synthetase, N-terminal domain"/>
    <property type="match status" value="1"/>
</dbReference>
<organism evidence="9 10">
    <name type="scientific">Streptomyces polychromogenes</name>
    <dbReference type="NCBI Taxonomy" id="67342"/>
    <lineage>
        <taxon>Bacteria</taxon>
        <taxon>Bacillati</taxon>
        <taxon>Actinomycetota</taxon>
        <taxon>Actinomycetes</taxon>
        <taxon>Kitasatosporales</taxon>
        <taxon>Streptomycetaceae</taxon>
        <taxon>Streptomyces</taxon>
    </lineage>
</organism>
<evidence type="ECO:0000259" key="8">
    <source>
        <dbReference type="PROSITE" id="PS51987"/>
    </source>
</evidence>
<dbReference type="PANTHER" id="PTHR43785">
    <property type="entry name" value="GAMMA-GLUTAMYLPUTRESCINE SYNTHETASE"/>
    <property type="match status" value="1"/>
</dbReference>
<evidence type="ECO:0000256" key="3">
    <source>
        <dbReference type="ARBA" id="ARBA00022741"/>
    </source>
</evidence>
<reference evidence="10" key="1">
    <citation type="journal article" date="2019" name="Int. J. Syst. Evol. Microbiol.">
        <title>The Global Catalogue of Microorganisms (GCM) 10K type strain sequencing project: providing services to taxonomists for standard genome sequencing and annotation.</title>
        <authorList>
            <consortium name="The Broad Institute Genomics Platform"/>
            <consortium name="The Broad Institute Genome Sequencing Center for Infectious Disease"/>
            <person name="Wu L."/>
            <person name="Ma J."/>
        </authorList>
    </citation>
    <scope>NUCLEOTIDE SEQUENCE [LARGE SCALE GENOMIC DNA]</scope>
    <source>
        <strain evidence="10">JCM 4505</strain>
    </source>
</reference>
<sequence>MQGMSESADGGRGVRVVALSWVDNAGISRVKAVPAHRIEHADRWGVGMAPVFDTFLVDDSRAGGPGFDGPVGDLRLRPDLTRLTPLAAQPGWAWAPADRYAQDGTPYEGCQRSFARRMSREAEARGIELRMGFETEWTVEEDPRAAPALSGRSGPGPAYGLARLAGSGPYLLDIADVLADQRIDLLQIHPEYETGQYEVSTAPESPVDAADTAVLVRHCVRALSVRHGLLPSFAPLTTPTGAGNGGHLHLSPWRSGSNLLHGGTGPYGMTRDGEAFLAGILEHLPALTAIGCPSPASYLRLIPSQWAGAYQCWGRENREAALRLVTGPHAASDSANAEVKCFDQAANPYLVVGAVIAAGLAGVDEGLRLPTEYTADPAAAPPAMLERLRVRRLPDTLTASIGHLEKSALLRRAMGDRLLDAVLAVRRAEDKLFAGRTAAEIVEATRRRF</sequence>
<keyword evidence="10" id="KW-1185">Reference proteome</keyword>
<dbReference type="InterPro" id="IPR008147">
    <property type="entry name" value="Gln_synt_N"/>
</dbReference>
<dbReference type="PROSITE" id="PS51986">
    <property type="entry name" value="GS_BETA_GRASP"/>
    <property type="match status" value="1"/>
</dbReference>
<dbReference type="SUPFAM" id="SSF55931">
    <property type="entry name" value="Glutamine synthetase/guanido kinase"/>
    <property type="match status" value="1"/>
</dbReference>
<protein>
    <submittedName>
        <fullName evidence="9">Gamma-glutamylpolyamine synthetase GlnA3</fullName>
    </submittedName>
</protein>
<name>A0ABP3ERR5_9ACTN</name>
<comment type="similarity">
    <text evidence="1 5 6">Belongs to the glutamine synthetase family.</text>
</comment>
<dbReference type="InterPro" id="IPR014746">
    <property type="entry name" value="Gln_synth/guanido_kin_cat_dom"/>
</dbReference>
<dbReference type="Proteomes" id="UP001501867">
    <property type="component" value="Unassembled WGS sequence"/>
</dbReference>
<evidence type="ECO:0000256" key="4">
    <source>
        <dbReference type="ARBA" id="ARBA00022840"/>
    </source>
</evidence>
<accession>A0ABP3ERR5</accession>
<dbReference type="Gene3D" id="3.30.590.10">
    <property type="entry name" value="Glutamine synthetase/guanido kinase, catalytic domain"/>
    <property type="match status" value="1"/>
</dbReference>
<proteinExistence type="inferred from homology"/>
<gene>
    <name evidence="9" type="primary">glnA3</name>
    <name evidence="9" type="ORF">GCM10010302_07840</name>
</gene>
<dbReference type="PANTHER" id="PTHR43785:SF12">
    <property type="entry name" value="TYPE-1 GLUTAMINE SYNTHETASE 2"/>
    <property type="match status" value="1"/>
</dbReference>
<dbReference type="PROSITE" id="PS51987">
    <property type="entry name" value="GS_CATALYTIC"/>
    <property type="match status" value="1"/>
</dbReference>
<dbReference type="InterPro" id="IPR036651">
    <property type="entry name" value="Gln_synt_N_sf"/>
</dbReference>
<dbReference type="EMBL" id="BAAABV010000006">
    <property type="protein sequence ID" value="GAA0272688.1"/>
    <property type="molecule type" value="Genomic_DNA"/>
</dbReference>
<feature type="domain" description="GS beta-grasp" evidence="7">
    <location>
        <begin position="12"/>
        <end position="104"/>
    </location>
</feature>
<evidence type="ECO:0000259" key="7">
    <source>
        <dbReference type="PROSITE" id="PS51986"/>
    </source>
</evidence>
<keyword evidence="2" id="KW-0436">Ligase</keyword>
<feature type="domain" description="GS catalytic" evidence="8">
    <location>
        <begin position="111"/>
        <end position="449"/>
    </location>
</feature>
<dbReference type="Pfam" id="PF00120">
    <property type="entry name" value="Gln-synt_C"/>
    <property type="match status" value="1"/>
</dbReference>
<dbReference type="SUPFAM" id="SSF54368">
    <property type="entry name" value="Glutamine synthetase, N-terminal domain"/>
    <property type="match status" value="1"/>
</dbReference>
<keyword evidence="4" id="KW-0067">ATP-binding</keyword>
<evidence type="ECO:0000313" key="9">
    <source>
        <dbReference type="EMBL" id="GAA0272688.1"/>
    </source>
</evidence>
<evidence type="ECO:0000256" key="2">
    <source>
        <dbReference type="ARBA" id="ARBA00022598"/>
    </source>
</evidence>
<evidence type="ECO:0000313" key="10">
    <source>
        <dbReference type="Proteomes" id="UP001501867"/>
    </source>
</evidence>
<evidence type="ECO:0000256" key="6">
    <source>
        <dbReference type="RuleBase" id="RU000384"/>
    </source>
</evidence>
<comment type="caution">
    <text evidence="9">The sequence shown here is derived from an EMBL/GenBank/DDBJ whole genome shotgun (WGS) entry which is preliminary data.</text>
</comment>